<dbReference type="STRING" id="1408157.A0A1J7IUJ3"/>
<name>A0A1J7IUJ3_9PEZI</name>
<organism evidence="2 3">
    <name type="scientific">Coniochaeta ligniaria NRRL 30616</name>
    <dbReference type="NCBI Taxonomy" id="1408157"/>
    <lineage>
        <taxon>Eukaryota</taxon>
        <taxon>Fungi</taxon>
        <taxon>Dikarya</taxon>
        <taxon>Ascomycota</taxon>
        <taxon>Pezizomycotina</taxon>
        <taxon>Sordariomycetes</taxon>
        <taxon>Sordariomycetidae</taxon>
        <taxon>Coniochaetales</taxon>
        <taxon>Coniochaetaceae</taxon>
        <taxon>Coniochaeta</taxon>
    </lineage>
</organism>
<evidence type="ECO:0000313" key="3">
    <source>
        <dbReference type="Proteomes" id="UP000182658"/>
    </source>
</evidence>
<feature type="compositionally biased region" description="Basic and acidic residues" evidence="1">
    <location>
        <begin position="17"/>
        <end position="28"/>
    </location>
</feature>
<dbReference type="PANTHER" id="PTHR39475:SF1">
    <property type="entry name" value="CONIDIATION-SPECIFIC PROTEIN 6"/>
    <property type="match status" value="1"/>
</dbReference>
<feature type="region of interest" description="Disordered" evidence="1">
    <location>
        <begin position="79"/>
        <end position="102"/>
    </location>
</feature>
<protein>
    <submittedName>
        <fullName evidence="2">Uncharacterized protein</fullName>
    </submittedName>
</protein>
<dbReference type="EMBL" id="KV875096">
    <property type="protein sequence ID" value="OIW30843.1"/>
    <property type="molecule type" value="Genomic_DNA"/>
</dbReference>
<evidence type="ECO:0000313" key="2">
    <source>
        <dbReference type="EMBL" id="OIW30843.1"/>
    </source>
</evidence>
<feature type="region of interest" description="Disordered" evidence="1">
    <location>
        <begin position="1"/>
        <end position="28"/>
    </location>
</feature>
<dbReference type="Proteomes" id="UP000182658">
    <property type="component" value="Unassembled WGS sequence"/>
</dbReference>
<accession>A0A1J7IUJ3</accession>
<evidence type="ECO:0000256" key="1">
    <source>
        <dbReference type="SAM" id="MobiDB-lite"/>
    </source>
</evidence>
<dbReference type="InParanoid" id="A0A1J7IUJ3"/>
<proteinExistence type="predicted"/>
<keyword evidence="3" id="KW-1185">Reference proteome</keyword>
<gene>
    <name evidence="2" type="ORF">CONLIGDRAFT_630755</name>
</gene>
<dbReference type="AlphaFoldDB" id="A0A1J7IUJ3"/>
<sequence length="126" mass="14054">MPNKKPGMSGSGFSSVGDHRIYEDGDQRKVPVATFKAMNKTHEHNILEGKDRRPEKQTELYNQVVEQDWIEAGVYSETEAAKRDPTAPATLHGNKPSRGAQIDKELMEEDAAILKKKGDAMPGKKY</sequence>
<reference evidence="2 3" key="1">
    <citation type="submission" date="2016-10" db="EMBL/GenBank/DDBJ databases">
        <title>Draft genome sequence of Coniochaeta ligniaria NRRL30616, a lignocellulolytic fungus for bioabatement of inhibitors in plant biomass hydrolysates.</title>
        <authorList>
            <consortium name="DOE Joint Genome Institute"/>
            <person name="Jimenez D.J."/>
            <person name="Hector R.E."/>
            <person name="Riley R."/>
            <person name="Sun H."/>
            <person name="Grigoriev I.V."/>
            <person name="Van Elsas J.D."/>
            <person name="Nichols N.N."/>
        </authorList>
    </citation>
    <scope>NUCLEOTIDE SEQUENCE [LARGE SCALE GENOMIC DNA]</scope>
    <source>
        <strain evidence="2 3">NRRL 30616</strain>
    </source>
</reference>
<dbReference type="PANTHER" id="PTHR39475">
    <property type="entry name" value="CONIDIATION-SPECIFIC PROTEIN 6"/>
    <property type="match status" value="1"/>
</dbReference>
<dbReference type="OrthoDB" id="3358750at2759"/>